<evidence type="ECO:0000313" key="5">
    <source>
        <dbReference type="EMBL" id="MPL92045.1"/>
    </source>
</evidence>
<evidence type="ECO:0000256" key="1">
    <source>
        <dbReference type="ARBA" id="ARBA00022908"/>
    </source>
</evidence>
<evidence type="ECO:0000256" key="2">
    <source>
        <dbReference type="ARBA" id="ARBA00023125"/>
    </source>
</evidence>
<dbReference type="CDD" id="cd03768">
    <property type="entry name" value="SR_ResInv"/>
    <property type="match status" value="1"/>
</dbReference>
<name>A0A644VL98_9ZZZZ</name>
<dbReference type="PROSITE" id="PS00397">
    <property type="entry name" value="RECOMBINASES_1"/>
    <property type="match status" value="1"/>
</dbReference>
<reference evidence="5" key="1">
    <citation type="submission" date="2019-08" db="EMBL/GenBank/DDBJ databases">
        <authorList>
            <person name="Kucharzyk K."/>
            <person name="Murdoch R.W."/>
            <person name="Higgins S."/>
            <person name="Loffler F."/>
        </authorList>
    </citation>
    <scope>NUCLEOTIDE SEQUENCE</scope>
</reference>
<organism evidence="5">
    <name type="scientific">bioreactor metagenome</name>
    <dbReference type="NCBI Taxonomy" id="1076179"/>
    <lineage>
        <taxon>unclassified sequences</taxon>
        <taxon>metagenomes</taxon>
        <taxon>ecological metagenomes</taxon>
    </lineage>
</organism>
<accession>A0A644VL98</accession>
<dbReference type="PANTHER" id="PTHR30461:SF19">
    <property type="entry name" value="SITE-SPECIFIC RECOMBINASE RESOLVASE FAMILY"/>
    <property type="match status" value="1"/>
</dbReference>
<dbReference type="SMART" id="SM00857">
    <property type="entry name" value="Resolvase"/>
    <property type="match status" value="1"/>
</dbReference>
<dbReference type="SUPFAM" id="SSF53041">
    <property type="entry name" value="Resolvase-like"/>
    <property type="match status" value="1"/>
</dbReference>
<evidence type="ECO:0000259" key="4">
    <source>
        <dbReference type="PROSITE" id="PS51736"/>
    </source>
</evidence>
<dbReference type="GO" id="GO:0000150">
    <property type="term" value="F:DNA strand exchange activity"/>
    <property type="evidence" value="ECO:0007669"/>
    <property type="project" value="InterPro"/>
</dbReference>
<dbReference type="InterPro" id="IPR006119">
    <property type="entry name" value="Resolv_N"/>
</dbReference>
<comment type="caution">
    <text evidence="5">The sequence shown here is derived from an EMBL/GenBank/DDBJ whole genome shotgun (WGS) entry which is preliminary data.</text>
</comment>
<keyword evidence="1" id="KW-0229">DNA integration</keyword>
<gene>
    <name evidence="5" type="primary">hin_2</name>
    <name evidence="5" type="ORF">SDC9_38136</name>
</gene>
<dbReference type="InterPro" id="IPR050639">
    <property type="entry name" value="SSR_resolvase"/>
</dbReference>
<feature type="domain" description="Resolvase/invertase-type recombinase catalytic" evidence="4">
    <location>
        <begin position="6"/>
        <end position="148"/>
    </location>
</feature>
<dbReference type="AlphaFoldDB" id="A0A644VL98"/>
<dbReference type="PANTHER" id="PTHR30461">
    <property type="entry name" value="DNA-INVERTASE FROM LAMBDOID PROPHAGE"/>
    <property type="match status" value="1"/>
</dbReference>
<dbReference type="GO" id="GO:0015074">
    <property type="term" value="P:DNA integration"/>
    <property type="evidence" value="ECO:0007669"/>
    <property type="project" value="UniProtKB-KW"/>
</dbReference>
<dbReference type="GO" id="GO:0003677">
    <property type="term" value="F:DNA binding"/>
    <property type="evidence" value="ECO:0007669"/>
    <property type="project" value="UniProtKB-KW"/>
</dbReference>
<dbReference type="InterPro" id="IPR036162">
    <property type="entry name" value="Resolvase-like_N_sf"/>
</dbReference>
<dbReference type="EMBL" id="VSSQ01000346">
    <property type="protein sequence ID" value="MPL92045.1"/>
    <property type="molecule type" value="Genomic_DNA"/>
</dbReference>
<dbReference type="Pfam" id="PF00239">
    <property type="entry name" value="Resolvase"/>
    <property type="match status" value="1"/>
</dbReference>
<dbReference type="Gene3D" id="3.40.50.1390">
    <property type="entry name" value="Resolvase, N-terminal catalytic domain"/>
    <property type="match status" value="1"/>
</dbReference>
<dbReference type="PROSITE" id="PS51736">
    <property type="entry name" value="RECOMBINASES_3"/>
    <property type="match status" value="1"/>
</dbReference>
<evidence type="ECO:0000256" key="3">
    <source>
        <dbReference type="ARBA" id="ARBA00023172"/>
    </source>
</evidence>
<proteinExistence type="predicted"/>
<protein>
    <submittedName>
        <fullName evidence="5">DNA-invertase hin</fullName>
    </submittedName>
</protein>
<dbReference type="InterPro" id="IPR006118">
    <property type="entry name" value="Recombinase_CS"/>
</dbReference>
<sequence length="210" mass="23628">MESKRKVVAYLRVSTVDQDTEKNEADILRFANDKDFGKVSFVSEKVSGTVSWKKRKLKELIDSLHEGSILIVPELSRLGRSLVEVLEILNILTDKGVAVYSVKENFQLNGADMQSKVMSTMLGLFAEIERDLISARTKEGLHMAKMKGKLVGRPKGPGKSRLDPFRLEIEALLKNGSKKSFIAERYNVTPATFSNWLRKTQIDSTPCPRL</sequence>
<keyword evidence="2" id="KW-0238">DNA-binding</keyword>
<keyword evidence="3" id="KW-0233">DNA recombination</keyword>